<dbReference type="GO" id="GO:0016787">
    <property type="term" value="F:hydrolase activity"/>
    <property type="evidence" value="ECO:0007669"/>
    <property type="project" value="UniProtKB-KW"/>
</dbReference>
<accession>A0A0N1IHR1</accession>
<dbReference type="PROSITE" id="PS51192">
    <property type="entry name" value="HELICASE_ATP_BIND_1"/>
    <property type="match status" value="1"/>
</dbReference>
<evidence type="ECO:0000313" key="7">
    <source>
        <dbReference type="Proteomes" id="UP000038009"/>
    </source>
</evidence>
<evidence type="ECO:0000256" key="4">
    <source>
        <dbReference type="ARBA" id="ARBA00022840"/>
    </source>
</evidence>
<dbReference type="InterPro" id="IPR049730">
    <property type="entry name" value="SNF2/RAD54-like_C"/>
</dbReference>
<evidence type="ECO:0000256" key="3">
    <source>
        <dbReference type="ARBA" id="ARBA00022806"/>
    </source>
</evidence>
<dbReference type="GO" id="GO:0031297">
    <property type="term" value="P:replication fork processing"/>
    <property type="evidence" value="ECO:0007669"/>
    <property type="project" value="TreeGrafter"/>
</dbReference>
<keyword evidence="1" id="KW-0547">Nucleotide-binding</keyword>
<dbReference type="Gene3D" id="3.40.50.10810">
    <property type="entry name" value="Tandem AAA-ATPase domain"/>
    <property type="match status" value="1"/>
</dbReference>
<dbReference type="GO" id="GO:0008270">
    <property type="term" value="F:zinc ion binding"/>
    <property type="evidence" value="ECO:0007669"/>
    <property type="project" value="InterPro"/>
</dbReference>
<dbReference type="SMART" id="SM00487">
    <property type="entry name" value="DEXDc"/>
    <property type="match status" value="1"/>
</dbReference>
<dbReference type="PANTHER" id="PTHR45766:SF3">
    <property type="entry name" value="DNA ANNEALING HELICASE AND ENDONUCLEASE ZRANB3"/>
    <property type="match status" value="1"/>
</dbReference>
<dbReference type="Pfam" id="PF00176">
    <property type="entry name" value="SNF2-rel_dom"/>
    <property type="match status" value="1"/>
</dbReference>
<dbReference type="GO" id="GO:0003676">
    <property type="term" value="F:nucleic acid binding"/>
    <property type="evidence" value="ECO:0007669"/>
    <property type="project" value="InterPro"/>
</dbReference>
<dbReference type="CDD" id="cd00085">
    <property type="entry name" value="HNHc"/>
    <property type="match status" value="1"/>
</dbReference>
<keyword evidence="4" id="KW-0067">ATP-binding</keyword>
<name>A0A0N1IHR1_LEPSE</name>
<dbReference type="Gene3D" id="3.40.50.300">
    <property type="entry name" value="P-loop containing nucleotide triphosphate hydrolases"/>
    <property type="match status" value="1"/>
</dbReference>
<organism evidence="6 7">
    <name type="scientific">Leptomonas seymouri</name>
    <dbReference type="NCBI Taxonomy" id="5684"/>
    <lineage>
        <taxon>Eukaryota</taxon>
        <taxon>Discoba</taxon>
        <taxon>Euglenozoa</taxon>
        <taxon>Kinetoplastea</taxon>
        <taxon>Metakinetoplastina</taxon>
        <taxon>Trypanosomatida</taxon>
        <taxon>Trypanosomatidae</taxon>
        <taxon>Leishmaniinae</taxon>
        <taxon>Leptomonas</taxon>
    </lineage>
</organism>
<keyword evidence="3 6" id="KW-0347">Helicase</keyword>
<dbReference type="InterPro" id="IPR001650">
    <property type="entry name" value="Helicase_C-like"/>
</dbReference>
<sequence length="968" mass="107853">MEDLLNVKVCVRCGAPFTFRLSRFGCVFTCPCGECIDVVKAAALFTENLRTRRQSTEFIPVISSPQCELTASLKVAEVELDFVKSEFVVQLRNFSAADVLLASDLFSFAIREQVRFAQNTLSGPIDLVDMLVDELREAAEDPRCPFLVNPPATGLRSVVAQISSCGMPESLLDNIPLELFRALRRHQLEGVKKALELNGRILFADDMGVGKTLQAVATVAALEAFPLLVVCPSAVKFMWADQIEEYLHEQVCVNEIHIINGANDALDRHSQPKVVLTSYHMAAVLESQLLRRDWKCVVCDESHILHTNTSGSDATYTRAVTAIGRRTRYCLLLSGTPALSSPFDMYNQVDMLHPGLLGPTRFHFALRYCHSSLAPFLRVGASTRPTELSSLLSSCCMIRRLKSDVLELPVKSRVVLRIADRPSFHARCGSARGETTYQARYASCWKTKWSGIVEAVDYCCAKYKRVVLLAHHIELINALVKLLQRRSTSFVCIDGRVPAPQRGGLLAKFHSGEVQTAVVGITACTIGISLAPATCAVFCELPPDAVWMTQAEDRLHRPGQIHEVVVYYLLGVHSEFDAELFARLCRNLREVGSVVSQGSQGKLTLSQANHQAGSCLDTAQGCATHSAHTPASTYLVEEPLFFCISKNTGRIHVRSRDAAVFYTTQLWNEAVECVRQRQSPIWKQLDAFLTSFSSHTPFQQRQICLCNDWLPAPFLWKSKQRRDAPAKRTRYAKANMIGWGIWWEVQRQYFSNHYYFGPLQYVGGAYKVCCLNCAEKVLDFNIHSETLLPGTVCHVNGDTELFCCGKCRENFYFRRSSSAVRRTVASVDKSICAYCHVDCEALSTALAATTGRQRRLEVIQMIHPHLLQHPALYERIIVRPEPGNIWQADHITPVASGGGEALLDNVQTLCVLCHTLKTKEDLKHIIQYEAEGSPPVAAPTTSVATALRNCSLSCCETRVSRRRLSTPR</sequence>
<dbReference type="PANTHER" id="PTHR45766">
    <property type="entry name" value="DNA ANNEALING HELICASE AND ENDONUCLEASE ZRANB3 FAMILY MEMBER"/>
    <property type="match status" value="1"/>
</dbReference>
<dbReference type="InterPro" id="IPR000330">
    <property type="entry name" value="SNF2_N"/>
</dbReference>
<dbReference type="SMART" id="SM00490">
    <property type="entry name" value="HELICc"/>
    <property type="match status" value="1"/>
</dbReference>
<dbReference type="GO" id="GO:0043596">
    <property type="term" value="C:nuclear replication fork"/>
    <property type="evidence" value="ECO:0007669"/>
    <property type="project" value="TreeGrafter"/>
</dbReference>
<evidence type="ECO:0000313" key="6">
    <source>
        <dbReference type="EMBL" id="KPI83313.1"/>
    </source>
</evidence>
<dbReference type="GO" id="GO:0004386">
    <property type="term" value="F:helicase activity"/>
    <property type="evidence" value="ECO:0007669"/>
    <property type="project" value="UniProtKB-KW"/>
</dbReference>
<dbReference type="InterPro" id="IPR003615">
    <property type="entry name" value="HNH_nuc"/>
</dbReference>
<dbReference type="EMBL" id="LJSK01000397">
    <property type="protein sequence ID" value="KPI83313.1"/>
    <property type="molecule type" value="Genomic_DNA"/>
</dbReference>
<comment type="caution">
    <text evidence="6">The sequence shown here is derived from an EMBL/GenBank/DDBJ whole genome shotgun (WGS) entry which is preliminary data.</text>
</comment>
<dbReference type="CDD" id="cd18793">
    <property type="entry name" value="SF2_C_SNF"/>
    <property type="match status" value="1"/>
</dbReference>
<feature type="domain" description="Helicase ATP-binding" evidence="5">
    <location>
        <begin position="192"/>
        <end position="355"/>
    </location>
</feature>
<evidence type="ECO:0000256" key="2">
    <source>
        <dbReference type="ARBA" id="ARBA00022801"/>
    </source>
</evidence>
<dbReference type="Gene3D" id="1.10.30.50">
    <property type="match status" value="1"/>
</dbReference>
<dbReference type="OrthoDB" id="2801544at2759"/>
<dbReference type="Pfam" id="PF00271">
    <property type="entry name" value="Helicase_C"/>
    <property type="match status" value="1"/>
</dbReference>
<dbReference type="AlphaFoldDB" id="A0A0N1IHR1"/>
<reference evidence="6 7" key="1">
    <citation type="journal article" date="2015" name="PLoS Pathog.">
        <title>Leptomonas seymouri: Adaptations to the Dixenous Life Cycle Analyzed by Genome Sequencing, Transcriptome Profiling and Co-infection with Leishmania donovani.</title>
        <authorList>
            <person name="Kraeva N."/>
            <person name="Butenko A."/>
            <person name="Hlavacova J."/>
            <person name="Kostygov A."/>
            <person name="Myskova J."/>
            <person name="Grybchuk D."/>
            <person name="Lestinova T."/>
            <person name="Votypka J."/>
            <person name="Volf P."/>
            <person name="Opperdoes F."/>
            <person name="Flegontov P."/>
            <person name="Lukes J."/>
            <person name="Yurchenko V."/>
        </authorList>
    </citation>
    <scope>NUCLEOTIDE SEQUENCE [LARGE SCALE GENOMIC DNA]</scope>
    <source>
        <strain evidence="6 7">ATCC 30220</strain>
    </source>
</reference>
<dbReference type="OMA" id="AHHIELI"/>
<dbReference type="GO" id="GO:0004520">
    <property type="term" value="F:DNA endonuclease activity"/>
    <property type="evidence" value="ECO:0007669"/>
    <property type="project" value="TreeGrafter"/>
</dbReference>
<dbReference type="InterPro" id="IPR002711">
    <property type="entry name" value="HNH"/>
</dbReference>
<protein>
    <submittedName>
        <fullName evidence="6">Putative SNF2/RAD54 related DNA helicase</fullName>
    </submittedName>
</protein>
<dbReference type="InterPro" id="IPR014001">
    <property type="entry name" value="Helicase_ATP-bd"/>
</dbReference>
<dbReference type="GO" id="GO:0006281">
    <property type="term" value="P:DNA repair"/>
    <property type="evidence" value="ECO:0007669"/>
    <property type="project" value="TreeGrafter"/>
</dbReference>
<gene>
    <name evidence="6" type="ORF">ABL78_7653</name>
</gene>
<dbReference type="Pfam" id="PF01844">
    <property type="entry name" value="HNH"/>
    <property type="match status" value="1"/>
</dbReference>
<dbReference type="InterPro" id="IPR038718">
    <property type="entry name" value="SNF2-like_sf"/>
</dbReference>
<evidence type="ECO:0000256" key="1">
    <source>
        <dbReference type="ARBA" id="ARBA00022741"/>
    </source>
</evidence>
<dbReference type="InterPro" id="IPR027417">
    <property type="entry name" value="P-loop_NTPase"/>
</dbReference>
<evidence type="ECO:0000259" key="5">
    <source>
        <dbReference type="PROSITE" id="PS51192"/>
    </source>
</evidence>
<dbReference type="CDD" id="cd18010">
    <property type="entry name" value="DEXHc_HARP_SMARCAL1"/>
    <property type="match status" value="1"/>
</dbReference>
<dbReference type="VEuPathDB" id="TriTrypDB:Lsey_0397_0020"/>
<keyword evidence="2" id="KW-0378">Hydrolase</keyword>
<proteinExistence type="predicted"/>
<dbReference type="SUPFAM" id="SSF52540">
    <property type="entry name" value="P-loop containing nucleoside triphosphate hydrolases"/>
    <property type="match status" value="2"/>
</dbReference>
<dbReference type="GO" id="GO:0005524">
    <property type="term" value="F:ATP binding"/>
    <property type="evidence" value="ECO:0007669"/>
    <property type="project" value="UniProtKB-KW"/>
</dbReference>
<dbReference type="Proteomes" id="UP000038009">
    <property type="component" value="Unassembled WGS sequence"/>
</dbReference>
<keyword evidence="7" id="KW-1185">Reference proteome</keyword>